<name>A0A1B6KVA0_9HEMI</name>
<keyword evidence="4 7" id="KW-0238">DNA-binding</keyword>
<evidence type="ECO:0000259" key="8">
    <source>
        <dbReference type="Pfam" id="PF00705"/>
    </source>
</evidence>
<feature type="domain" description="Proliferating cell nuclear antigen PCNA N-terminal" evidence="8">
    <location>
        <begin position="1"/>
        <end position="125"/>
    </location>
</feature>
<keyword evidence="3 7" id="KW-0235">DNA replication</keyword>
<proteinExistence type="inferred from homology"/>
<evidence type="ECO:0000256" key="6">
    <source>
        <dbReference type="RuleBase" id="RU000641"/>
    </source>
</evidence>
<dbReference type="EMBL" id="GEBQ01024656">
    <property type="protein sequence ID" value="JAT15321.1"/>
    <property type="molecule type" value="Transcribed_RNA"/>
</dbReference>
<protein>
    <recommendedName>
        <fullName evidence="6">DNA sliding clamp PCNA</fullName>
    </recommendedName>
</protein>
<gene>
    <name evidence="10" type="ORF">g.2457</name>
</gene>
<evidence type="ECO:0000256" key="1">
    <source>
        <dbReference type="ARBA" id="ARBA00004123"/>
    </source>
</evidence>
<dbReference type="InterPro" id="IPR022648">
    <property type="entry name" value="Pr_cel_nuc_antig_N"/>
</dbReference>
<dbReference type="GO" id="GO:0030337">
    <property type="term" value="F:DNA polymerase processivity factor activity"/>
    <property type="evidence" value="ECO:0007669"/>
    <property type="project" value="InterPro"/>
</dbReference>
<dbReference type="FunFam" id="3.70.10.10:FF:000001">
    <property type="entry name" value="Proliferating cell nuclear antigen"/>
    <property type="match status" value="1"/>
</dbReference>
<reference evidence="10" key="1">
    <citation type="submission" date="2015-11" db="EMBL/GenBank/DDBJ databases">
        <title>De novo transcriptome assembly of four potential Pierce s Disease insect vectors from Arizona vineyards.</title>
        <authorList>
            <person name="Tassone E.E."/>
        </authorList>
    </citation>
    <scope>NUCLEOTIDE SEQUENCE</scope>
</reference>
<dbReference type="InterPro" id="IPR022649">
    <property type="entry name" value="Pr_cel_nuc_antig_C"/>
</dbReference>
<comment type="function">
    <text evidence="6">This protein is an auxiliary protein of DNA polymerase delta and is involved in the control of eukaryotic DNA replication by increasing the polymerase's processivity during elongation of the leading strand.</text>
</comment>
<evidence type="ECO:0000259" key="9">
    <source>
        <dbReference type="Pfam" id="PF02747"/>
    </source>
</evidence>
<dbReference type="GO" id="GO:0006298">
    <property type="term" value="P:mismatch repair"/>
    <property type="evidence" value="ECO:0007669"/>
    <property type="project" value="TreeGrafter"/>
</dbReference>
<keyword evidence="5 6" id="KW-0539">Nucleus</keyword>
<dbReference type="PANTHER" id="PTHR11352">
    <property type="entry name" value="PROLIFERATING CELL NUCLEAR ANTIGEN"/>
    <property type="match status" value="1"/>
</dbReference>
<dbReference type="GO" id="GO:0043626">
    <property type="term" value="C:PCNA complex"/>
    <property type="evidence" value="ECO:0007669"/>
    <property type="project" value="TreeGrafter"/>
</dbReference>
<dbReference type="NCBIfam" id="TIGR00590">
    <property type="entry name" value="pcna"/>
    <property type="match status" value="1"/>
</dbReference>
<comment type="similarity">
    <text evidence="2 7">Belongs to the PCNA family.</text>
</comment>
<dbReference type="InterPro" id="IPR000730">
    <property type="entry name" value="Pr_cel_nuc_antig"/>
</dbReference>
<evidence type="ECO:0000256" key="7">
    <source>
        <dbReference type="RuleBase" id="RU003671"/>
    </source>
</evidence>
<dbReference type="GO" id="GO:0003682">
    <property type="term" value="F:chromatin binding"/>
    <property type="evidence" value="ECO:0007669"/>
    <property type="project" value="UniProtKB-ARBA"/>
</dbReference>
<dbReference type="GO" id="GO:0006272">
    <property type="term" value="P:leading strand elongation"/>
    <property type="evidence" value="ECO:0007669"/>
    <property type="project" value="TreeGrafter"/>
</dbReference>
<accession>A0A1B6KVA0</accession>
<dbReference type="GO" id="GO:0072702">
    <property type="term" value="P:response to methyl methanesulfonate"/>
    <property type="evidence" value="ECO:0007669"/>
    <property type="project" value="UniProtKB-ARBA"/>
</dbReference>
<dbReference type="PROSITE" id="PS00293">
    <property type="entry name" value="PCNA_2"/>
    <property type="match status" value="1"/>
</dbReference>
<feature type="domain" description="Proliferating cell nuclear antigen PCNA C-terminal" evidence="9">
    <location>
        <begin position="127"/>
        <end position="254"/>
    </location>
</feature>
<dbReference type="Gene3D" id="3.70.10.10">
    <property type="match status" value="1"/>
</dbReference>
<dbReference type="GO" id="GO:0003677">
    <property type="term" value="F:DNA binding"/>
    <property type="evidence" value="ECO:0007669"/>
    <property type="project" value="UniProtKB-KW"/>
</dbReference>
<dbReference type="PRINTS" id="PR00339">
    <property type="entry name" value="PCNACYCLIN"/>
</dbReference>
<dbReference type="Pfam" id="PF00705">
    <property type="entry name" value="PCNA_N"/>
    <property type="match status" value="1"/>
</dbReference>
<dbReference type="InterPro" id="IPR046938">
    <property type="entry name" value="DNA_clamp_sf"/>
</dbReference>
<dbReference type="PROSITE" id="PS01251">
    <property type="entry name" value="PCNA_1"/>
    <property type="match status" value="1"/>
</dbReference>
<evidence type="ECO:0000313" key="10">
    <source>
        <dbReference type="EMBL" id="JAT15321.1"/>
    </source>
</evidence>
<dbReference type="HAMAP" id="MF_00317">
    <property type="entry name" value="DNApol_clamp_arch"/>
    <property type="match status" value="1"/>
</dbReference>
<dbReference type="Pfam" id="PF02747">
    <property type="entry name" value="PCNA_C"/>
    <property type="match status" value="1"/>
</dbReference>
<dbReference type="PANTHER" id="PTHR11352:SF0">
    <property type="entry name" value="PROLIFERATING CELL NUCLEAR ANTIGEN"/>
    <property type="match status" value="1"/>
</dbReference>
<evidence type="ECO:0000256" key="3">
    <source>
        <dbReference type="ARBA" id="ARBA00022705"/>
    </source>
</evidence>
<dbReference type="SUPFAM" id="SSF55979">
    <property type="entry name" value="DNA clamp"/>
    <property type="match status" value="2"/>
</dbReference>
<dbReference type="GO" id="GO:0042542">
    <property type="term" value="P:response to hydrogen peroxide"/>
    <property type="evidence" value="ECO:0007669"/>
    <property type="project" value="UniProtKB-ARBA"/>
</dbReference>
<dbReference type="GO" id="GO:0019985">
    <property type="term" value="P:translesion synthesis"/>
    <property type="evidence" value="ECO:0007669"/>
    <property type="project" value="TreeGrafter"/>
</dbReference>
<comment type="subcellular location">
    <subcellularLocation>
        <location evidence="1 6">Nucleus</location>
    </subcellularLocation>
</comment>
<sequence>MFEARLVQSSILKKVLEAIKELLNEATFDCSDSGIQLQAMDNSHVSLVSLNLRSDGFDKYRCDRNLSMGINLASMTKIMKCAGNDDVLTMKAQDNADTVMFMFESQNQEKVSDYEMKLMNLDQEHLGIPETDYSCLIKLPSVEFARICKDLSQFGESVVISCSKEGVKFSTAGDIGAANVKLAQTSNVDKEEEAVTIEMQEPVTLTFACRYLNSFTKATPLSNQVTLSMSADVPLVVEYKIGDIGHIRYYLAPKIEDEDAN</sequence>
<evidence type="ECO:0000256" key="5">
    <source>
        <dbReference type="ARBA" id="ARBA00023242"/>
    </source>
</evidence>
<dbReference type="AlphaFoldDB" id="A0A1B6KVA0"/>
<evidence type="ECO:0000256" key="4">
    <source>
        <dbReference type="ARBA" id="ARBA00023125"/>
    </source>
</evidence>
<dbReference type="CDD" id="cd00577">
    <property type="entry name" value="PCNA"/>
    <property type="match status" value="1"/>
</dbReference>
<organism evidence="10">
    <name type="scientific">Graphocephala atropunctata</name>
    <dbReference type="NCBI Taxonomy" id="36148"/>
    <lineage>
        <taxon>Eukaryota</taxon>
        <taxon>Metazoa</taxon>
        <taxon>Ecdysozoa</taxon>
        <taxon>Arthropoda</taxon>
        <taxon>Hexapoda</taxon>
        <taxon>Insecta</taxon>
        <taxon>Pterygota</taxon>
        <taxon>Neoptera</taxon>
        <taxon>Paraneoptera</taxon>
        <taxon>Hemiptera</taxon>
        <taxon>Auchenorrhyncha</taxon>
        <taxon>Membracoidea</taxon>
        <taxon>Cicadellidae</taxon>
        <taxon>Cicadellinae</taxon>
        <taxon>Cicadellini</taxon>
        <taxon>Graphocephala</taxon>
    </lineage>
</organism>
<evidence type="ECO:0000256" key="2">
    <source>
        <dbReference type="ARBA" id="ARBA00010462"/>
    </source>
</evidence>
<dbReference type="InterPro" id="IPR022659">
    <property type="entry name" value="Pr_cel_nuc_antig_CS"/>
</dbReference>
<dbReference type="GO" id="GO:0006275">
    <property type="term" value="P:regulation of DNA replication"/>
    <property type="evidence" value="ECO:0007669"/>
    <property type="project" value="InterPro"/>
</dbReference>